<comment type="catalytic activity">
    <reaction evidence="1 10">
        <text>a 1,2-diacyl-sn-glycerol + ATP = a 1,2-diacyl-sn-glycero-3-phosphate + ADP + H(+)</text>
        <dbReference type="Rhea" id="RHEA:10272"/>
        <dbReference type="ChEBI" id="CHEBI:15378"/>
        <dbReference type="ChEBI" id="CHEBI:17815"/>
        <dbReference type="ChEBI" id="CHEBI:30616"/>
        <dbReference type="ChEBI" id="CHEBI:58608"/>
        <dbReference type="ChEBI" id="CHEBI:456216"/>
        <dbReference type="EC" id="2.7.1.107"/>
    </reaction>
</comment>
<dbReference type="SMART" id="SM00045">
    <property type="entry name" value="DAGKa"/>
    <property type="match status" value="1"/>
</dbReference>
<feature type="domain" description="Phorbol-ester/DAG-type" evidence="11">
    <location>
        <begin position="139"/>
        <end position="190"/>
    </location>
</feature>
<dbReference type="PROSITE" id="PS50081">
    <property type="entry name" value="ZF_DAG_PE_2"/>
    <property type="match status" value="2"/>
</dbReference>
<dbReference type="PROSITE" id="PS50146">
    <property type="entry name" value="DAGK"/>
    <property type="match status" value="1"/>
</dbReference>
<evidence type="ECO:0000259" key="11">
    <source>
        <dbReference type="PROSITE" id="PS50081"/>
    </source>
</evidence>
<dbReference type="SMART" id="SM00046">
    <property type="entry name" value="DAGKc"/>
    <property type="match status" value="1"/>
</dbReference>
<evidence type="ECO:0000256" key="10">
    <source>
        <dbReference type="RuleBase" id="RU361128"/>
    </source>
</evidence>
<dbReference type="GO" id="GO:0004143">
    <property type="term" value="F:ATP-dependent diacylglycerol kinase activity"/>
    <property type="evidence" value="ECO:0007669"/>
    <property type="project" value="UniProtKB-EC"/>
</dbReference>
<organism evidence="13 14">
    <name type="scientific">Cercopithifilaria johnstoni</name>
    <dbReference type="NCBI Taxonomy" id="2874296"/>
    <lineage>
        <taxon>Eukaryota</taxon>
        <taxon>Metazoa</taxon>
        <taxon>Ecdysozoa</taxon>
        <taxon>Nematoda</taxon>
        <taxon>Chromadorea</taxon>
        <taxon>Rhabditida</taxon>
        <taxon>Spirurina</taxon>
        <taxon>Spiruromorpha</taxon>
        <taxon>Filarioidea</taxon>
        <taxon>Onchocercidae</taxon>
        <taxon>Cercopithifilaria</taxon>
    </lineage>
</organism>
<keyword evidence="7 10" id="KW-0418">Kinase</keyword>
<evidence type="ECO:0000256" key="7">
    <source>
        <dbReference type="ARBA" id="ARBA00022777"/>
    </source>
</evidence>
<keyword evidence="6 10" id="KW-0547">Nucleotide-binding</keyword>
<dbReference type="Pfam" id="PF00130">
    <property type="entry name" value="C1_1"/>
    <property type="match status" value="1"/>
</dbReference>
<dbReference type="InterPro" id="IPR037607">
    <property type="entry name" value="DGK"/>
</dbReference>
<dbReference type="Gene3D" id="2.60.200.40">
    <property type="match status" value="1"/>
</dbReference>
<dbReference type="InterPro" id="IPR001206">
    <property type="entry name" value="Diacylglycerol_kinase_cat_dom"/>
</dbReference>
<dbReference type="InterPro" id="IPR002219">
    <property type="entry name" value="PKC_DAG/PE"/>
</dbReference>
<dbReference type="GO" id="GO:0005524">
    <property type="term" value="F:ATP binding"/>
    <property type="evidence" value="ECO:0007669"/>
    <property type="project" value="UniProtKB-KW"/>
</dbReference>
<comment type="caution">
    <text evidence="13">The sequence shown here is derived from an EMBL/GenBank/DDBJ whole genome shotgun (WGS) entry which is preliminary data.</text>
</comment>
<dbReference type="GO" id="GO:0016020">
    <property type="term" value="C:membrane"/>
    <property type="evidence" value="ECO:0007669"/>
    <property type="project" value="TreeGrafter"/>
</dbReference>
<dbReference type="GO" id="GO:0007200">
    <property type="term" value="P:phospholipase C-activating G protein-coupled receptor signaling pathway"/>
    <property type="evidence" value="ECO:0007669"/>
    <property type="project" value="InterPro"/>
</dbReference>
<evidence type="ECO:0000259" key="12">
    <source>
        <dbReference type="PROSITE" id="PS50146"/>
    </source>
</evidence>
<dbReference type="Proteomes" id="UP000746747">
    <property type="component" value="Unassembled WGS sequence"/>
</dbReference>
<proteinExistence type="inferred from homology"/>
<evidence type="ECO:0000313" key="13">
    <source>
        <dbReference type="EMBL" id="CAG9537625.1"/>
    </source>
</evidence>
<evidence type="ECO:0000256" key="3">
    <source>
        <dbReference type="ARBA" id="ARBA00022679"/>
    </source>
</evidence>
<dbReference type="EMBL" id="CAKAEH010001565">
    <property type="protein sequence ID" value="CAG9537625.1"/>
    <property type="molecule type" value="Genomic_DNA"/>
</dbReference>
<protein>
    <recommendedName>
        <fullName evidence="10">Diacylglycerol kinase</fullName>
        <shortName evidence="10">DAG kinase</shortName>
        <ecNumber evidence="10">2.7.1.107</ecNumber>
    </recommendedName>
</protein>
<dbReference type="EC" id="2.7.1.107" evidence="10"/>
<evidence type="ECO:0000256" key="6">
    <source>
        <dbReference type="ARBA" id="ARBA00022741"/>
    </source>
</evidence>
<dbReference type="SUPFAM" id="SSF111331">
    <property type="entry name" value="NAD kinase/diacylglycerol kinase-like"/>
    <property type="match status" value="1"/>
</dbReference>
<dbReference type="CDD" id="cd20853">
    <property type="entry name" value="C1_DGKepsilon_typeIII_rpt2"/>
    <property type="match status" value="1"/>
</dbReference>
<dbReference type="PROSITE" id="PS00479">
    <property type="entry name" value="ZF_DAG_PE_1"/>
    <property type="match status" value="1"/>
</dbReference>
<dbReference type="Gene3D" id="3.40.50.10330">
    <property type="entry name" value="Probable inorganic polyphosphate/atp-NAD kinase, domain 1"/>
    <property type="match status" value="1"/>
</dbReference>
<evidence type="ECO:0000313" key="14">
    <source>
        <dbReference type="Proteomes" id="UP000746747"/>
    </source>
</evidence>
<dbReference type="PANTHER" id="PTHR11255:SF118">
    <property type="entry name" value="DIACYLGLYCEROL KINASE EPSILON"/>
    <property type="match status" value="1"/>
</dbReference>
<dbReference type="CDD" id="cd20801">
    <property type="entry name" value="C1_DGKepsilon_typeIII_rpt1"/>
    <property type="match status" value="1"/>
</dbReference>
<comment type="similarity">
    <text evidence="2 10">Belongs to the eukaryotic diacylglycerol kinase family.</text>
</comment>
<keyword evidence="4" id="KW-0479">Metal-binding</keyword>
<evidence type="ECO:0000256" key="2">
    <source>
        <dbReference type="ARBA" id="ARBA00009280"/>
    </source>
</evidence>
<dbReference type="InterPro" id="IPR046349">
    <property type="entry name" value="C1-like_sf"/>
</dbReference>
<keyword evidence="3 10" id="KW-0808">Transferase</keyword>
<evidence type="ECO:0000256" key="4">
    <source>
        <dbReference type="ARBA" id="ARBA00022723"/>
    </source>
</evidence>
<feature type="domain" description="Phorbol-ester/DAG-type" evidence="11">
    <location>
        <begin position="77"/>
        <end position="127"/>
    </location>
</feature>
<sequence length="559" mass="62717">MSWIKLIRNQTASPPQISAWLVFTLYNDMATINYFGISIDRRANIEESFTPKLCGILFSRFRCFLHLYPISNTSGGGHHFVSLFYDDARHYCNVCENVMRRGMQCDYCGVMVDFSSCLHSLSTTFRCKITVTSTNGEIMHHWVHGNLPSCSICCVCNEECGDGVGLIDFRCAFCQFTVHTRCRQLVNGRCTMGANWDFIVPPTCVTVRKVGSRRNKQLIVDTICRPSNVDYLSWKPLFVIINPKSGGAEGFAALRTFRKLLHPVQVINIRQIGIGTALRWINTYPEIDCRVIIAGGDGTVSLALDAISEFQRKLPVAVLPLGTGNDLSRTLGWGSGHEGSVDFFEICRDMRSAKTVKLDRWTIDIIHKRQLGIRAKNKRFSMVNYVSIGVDACVTYGMQSTRDSIRKIISSRFLNKVLFFTFGTKDVLEHACANLDRKVELTVDGVIIPLPPIEGLIVLNIPFWGAGVRPWVDLFSPQAIDDRKFEVFAVRSSFHIAQMQIGVSQGISLAQGSTLKLRIFGATLPVQCDGEAWLQPPGVMHITHKDQALMLIHENLYVE</sequence>
<gene>
    <name evidence="13" type="ORF">CJOHNSTONI_LOCUS7418</name>
</gene>
<dbReference type="Pfam" id="PF00609">
    <property type="entry name" value="DAGK_acc"/>
    <property type="match status" value="1"/>
</dbReference>
<keyword evidence="8" id="KW-0862">Zinc</keyword>
<dbReference type="Gene3D" id="3.30.60.20">
    <property type="match status" value="1"/>
</dbReference>
<dbReference type="InterPro" id="IPR016064">
    <property type="entry name" value="NAD/diacylglycerol_kinase_sf"/>
</dbReference>
<evidence type="ECO:0000256" key="1">
    <source>
        <dbReference type="ARBA" id="ARBA00001383"/>
    </source>
</evidence>
<dbReference type="SUPFAM" id="SSF57889">
    <property type="entry name" value="Cysteine-rich domain"/>
    <property type="match status" value="1"/>
</dbReference>
<feature type="domain" description="DAGKc" evidence="12">
    <location>
        <begin position="232"/>
        <end position="367"/>
    </location>
</feature>
<dbReference type="GO" id="GO:0046872">
    <property type="term" value="F:metal ion binding"/>
    <property type="evidence" value="ECO:0007669"/>
    <property type="project" value="UniProtKB-KW"/>
</dbReference>
<dbReference type="AlphaFoldDB" id="A0A8J2MB44"/>
<dbReference type="PANTHER" id="PTHR11255">
    <property type="entry name" value="DIACYLGLYCEROL KINASE"/>
    <property type="match status" value="1"/>
</dbReference>
<dbReference type="Pfam" id="PF00781">
    <property type="entry name" value="DAGK_cat"/>
    <property type="match status" value="1"/>
</dbReference>
<reference evidence="13" key="1">
    <citation type="submission" date="2021-09" db="EMBL/GenBank/DDBJ databases">
        <authorList>
            <consortium name="Pathogen Informatics"/>
        </authorList>
    </citation>
    <scope>NUCLEOTIDE SEQUENCE</scope>
</reference>
<evidence type="ECO:0000256" key="8">
    <source>
        <dbReference type="ARBA" id="ARBA00022833"/>
    </source>
</evidence>
<accession>A0A8J2MB44</accession>
<dbReference type="FunFam" id="2.60.200.40:FF:000019">
    <property type="entry name" value="Diacylglycerol kinase"/>
    <property type="match status" value="1"/>
</dbReference>
<keyword evidence="14" id="KW-1185">Reference proteome</keyword>
<dbReference type="SMART" id="SM00109">
    <property type="entry name" value="C1"/>
    <property type="match status" value="2"/>
</dbReference>
<evidence type="ECO:0000256" key="9">
    <source>
        <dbReference type="ARBA" id="ARBA00022840"/>
    </source>
</evidence>
<name>A0A8J2MB44_9BILA</name>
<dbReference type="InterPro" id="IPR000756">
    <property type="entry name" value="Diacylglycerol_kin_accessory"/>
</dbReference>
<evidence type="ECO:0000256" key="5">
    <source>
        <dbReference type="ARBA" id="ARBA00022737"/>
    </source>
</evidence>
<dbReference type="OrthoDB" id="242257at2759"/>
<keyword evidence="5" id="KW-0677">Repeat</keyword>
<keyword evidence="9 10" id="KW-0067">ATP-binding</keyword>
<dbReference type="InterPro" id="IPR017438">
    <property type="entry name" value="ATP-NAD_kinase_N"/>
</dbReference>